<dbReference type="InterPro" id="IPR017853">
    <property type="entry name" value="GH"/>
</dbReference>
<name>A0ABZ1BXP5_9FIRM</name>
<dbReference type="Gene3D" id="3.20.20.80">
    <property type="entry name" value="Glycosidases"/>
    <property type="match status" value="1"/>
</dbReference>
<reference evidence="1 2" key="1">
    <citation type="journal article" date="2024" name="Front. Microbiol.">
        <title>Novel thermophilic genera Geochorda gen. nov. and Carboxydochorda gen. nov. from the deep terrestrial subsurface reveal the ecophysiological diversity in the class Limnochordia.</title>
        <authorList>
            <person name="Karnachuk O.V."/>
            <person name="Lukina A.P."/>
            <person name="Avakyan M.R."/>
            <person name="Kadnikov V.V."/>
            <person name="Begmatov S."/>
            <person name="Beletsky A.V."/>
            <person name="Vlasova K.G."/>
            <person name="Novikov A.A."/>
            <person name="Shcherbakova V.A."/>
            <person name="Mardanov A.V."/>
            <person name="Ravin N.V."/>
        </authorList>
    </citation>
    <scope>NUCLEOTIDE SEQUENCE [LARGE SCALE GENOMIC DNA]</scope>
    <source>
        <strain evidence="1 2">L945</strain>
    </source>
</reference>
<accession>A0ABZ1BXP5</accession>
<gene>
    <name evidence="1" type="ORF">U7230_00595</name>
</gene>
<proteinExistence type="predicted"/>
<dbReference type="RefSeq" id="WP_324716822.1">
    <property type="nucleotide sequence ID" value="NZ_CP141615.1"/>
</dbReference>
<keyword evidence="2" id="KW-1185">Reference proteome</keyword>
<evidence type="ECO:0000313" key="1">
    <source>
        <dbReference type="EMBL" id="WRP17552.1"/>
    </source>
</evidence>
<sequence length="541" mass="60545">MTGQRLGVNYWASYAGPGMWRDFREEAIAADLRALKEAGIEYTRSFLFWPDFMPEPERVEPAMLERLERYMRLNERIGLGVHLTFLVGHMSGQNWPPRWMADPSRLYTDPGLLLAQERYLATVVEAVKGSPALEAYVLTNEAPIFTGPAPAEAVEAWASRMVGLVKRLDPHRPVTLGDGAWYVLGDTTSGFRPTCAQDVIAPHLYLAETHPDRQVAAYGMAMAMARRFATRLGKELWLEEFGATHSVFGEEEVAAWARRVVVEARLHRASRVCWWCGFDFPDAMRETDPYSHHALELSFGMLRADRTARPVARALREAMDAPLPHLERAGVLVPSYLHEVYPFSERPAAVMQRALLNAYAALRKLGYLPEAVLERDLAPGQEQALPPLLVVPSAQKLRAATWARLTELPVRVLYSYLHATSVRSHEGGWVAAADARRFFGGEPHNRFNLAEPAPRALAWEGGQLELPQGPDPFTSTPLVLEPREAEVRGRDEAGRPLWVRVGRRDMLLYPLEALAEDPEVVATFYAAVLGREARRGVQSGA</sequence>
<dbReference type="SUPFAM" id="SSF51445">
    <property type="entry name" value="(Trans)glycosidases"/>
    <property type="match status" value="1"/>
</dbReference>
<evidence type="ECO:0008006" key="3">
    <source>
        <dbReference type="Google" id="ProtNLM"/>
    </source>
</evidence>
<evidence type="ECO:0000313" key="2">
    <source>
        <dbReference type="Proteomes" id="UP001332192"/>
    </source>
</evidence>
<organism evidence="1 2">
    <name type="scientific">Carboxydichorda subterranea</name>
    <dbReference type="NCBI Taxonomy" id="3109565"/>
    <lineage>
        <taxon>Bacteria</taxon>
        <taxon>Bacillati</taxon>
        <taxon>Bacillota</taxon>
        <taxon>Limnochordia</taxon>
        <taxon>Limnochordales</taxon>
        <taxon>Geochordaceae</taxon>
        <taxon>Carboxydichorda</taxon>
    </lineage>
</organism>
<dbReference type="Proteomes" id="UP001332192">
    <property type="component" value="Chromosome"/>
</dbReference>
<dbReference type="EMBL" id="CP141615">
    <property type="protein sequence ID" value="WRP17552.1"/>
    <property type="molecule type" value="Genomic_DNA"/>
</dbReference>
<protein>
    <recommendedName>
        <fullName evidence="3">Cellulase (Glycosyl hydrolase family 5)</fullName>
    </recommendedName>
</protein>